<dbReference type="EMBL" id="UYRR01031492">
    <property type="protein sequence ID" value="VDK50526.1"/>
    <property type="molecule type" value="Genomic_DNA"/>
</dbReference>
<reference evidence="4" key="1">
    <citation type="submission" date="2017-02" db="UniProtKB">
        <authorList>
            <consortium name="WormBaseParasite"/>
        </authorList>
    </citation>
    <scope>IDENTIFICATION</scope>
</reference>
<dbReference type="Proteomes" id="UP000267096">
    <property type="component" value="Unassembled WGS sequence"/>
</dbReference>
<evidence type="ECO:0000256" key="1">
    <source>
        <dbReference type="SAM" id="MobiDB-lite"/>
    </source>
</evidence>
<reference evidence="2 3" key="2">
    <citation type="submission" date="2018-11" db="EMBL/GenBank/DDBJ databases">
        <authorList>
            <consortium name="Pathogen Informatics"/>
        </authorList>
    </citation>
    <scope>NUCLEOTIDE SEQUENCE [LARGE SCALE GENOMIC DNA]</scope>
</reference>
<gene>
    <name evidence="2" type="ORF">ASIM_LOCUS13765</name>
</gene>
<evidence type="ECO:0000313" key="3">
    <source>
        <dbReference type="Proteomes" id="UP000267096"/>
    </source>
</evidence>
<sequence>MQGRAESSVESDTGQRNRLLQFDWQNIIVNCDEFDVYVRYLRGSYRLLCSRYEKQIKMVLPIGHDSCLLNQMRSSDKEPQQRSISSGAGMSCARSTTTAPLLDCRQAQHKQSSCASATTLAPAAAAGVGAFRMLPSPLLLNHYHQGQHTEVALELGGGVGGFFGTGLLRLKERPRARSMLPLRSPSSIDDEEGGYDECTEGGVFAEEAADLENSLMDAGQERAPLIRRSRSRTSGSASDKKFRSRSGWSSRVSSALYKQRCVPLSRDEMLELMVLLNDTTGKSAAQPLLWCPIQCRSSRWYVDDESRFE</sequence>
<dbReference type="OrthoDB" id="10648713at2759"/>
<evidence type="ECO:0000313" key="2">
    <source>
        <dbReference type="EMBL" id="VDK50526.1"/>
    </source>
</evidence>
<name>A0A0M3K0J9_ANISI</name>
<organism evidence="4">
    <name type="scientific">Anisakis simplex</name>
    <name type="common">Herring worm</name>
    <dbReference type="NCBI Taxonomy" id="6269"/>
    <lineage>
        <taxon>Eukaryota</taxon>
        <taxon>Metazoa</taxon>
        <taxon>Ecdysozoa</taxon>
        <taxon>Nematoda</taxon>
        <taxon>Chromadorea</taxon>
        <taxon>Rhabditida</taxon>
        <taxon>Spirurina</taxon>
        <taxon>Ascaridomorpha</taxon>
        <taxon>Ascaridoidea</taxon>
        <taxon>Anisakidae</taxon>
        <taxon>Anisakis</taxon>
        <taxon>Anisakis simplex complex</taxon>
    </lineage>
</organism>
<proteinExistence type="predicted"/>
<accession>A0A0M3K0J9</accession>
<dbReference type="WBParaSite" id="ASIM_0001433701-mRNA-1">
    <property type="protein sequence ID" value="ASIM_0001433701-mRNA-1"/>
    <property type="gene ID" value="ASIM_0001433701"/>
</dbReference>
<keyword evidence="3" id="KW-1185">Reference proteome</keyword>
<protein>
    <submittedName>
        <fullName evidence="2 4">Uncharacterized protein</fullName>
    </submittedName>
</protein>
<dbReference type="AlphaFoldDB" id="A0A0M3K0J9"/>
<feature type="region of interest" description="Disordered" evidence="1">
    <location>
        <begin position="224"/>
        <end position="243"/>
    </location>
</feature>
<evidence type="ECO:0000313" key="4">
    <source>
        <dbReference type="WBParaSite" id="ASIM_0001433701-mRNA-1"/>
    </source>
</evidence>